<dbReference type="InterPro" id="IPR011042">
    <property type="entry name" value="6-blade_b-propeller_TolB-like"/>
</dbReference>
<dbReference type="SUPFAM" id="SSF82171">
    <property type="entry name" value="DPP6 N-terminal domain-like"/>
    <property type="match status" value="1"/>
</dbReference>
<evidence type="ECO:0000313" key="3">
    <source>
        <dbReference type="EMBL" id="SVA73505.1"/>
    </source>
</evidence>
<dbReference type="PANTHER" id="PTHR36842">
    <property type="entry name" value="PROTEIN TOLB HOMOLOG"/>
    <property type="match status" value="1"/>
</dbReference>
<dbReference type="Gene3D" id="2.40.160.50">
    <property type="entry name" value="membrane protein fhac: a member of the omp85/tpsb transporter family"/>
    <property type="match status" value="1"/>
</dbReference>
<dbReference type="AlphaFoldDB" id="A0A381Y945"/>
<protein>
    <recommendedName>
        <fullName evidence="2">Dipeptidylpeptidase IV N-terminal domain-containing protein</fullName>
    </recommendedName>
</protein>
<keyword evidence="1" id="KW-0175">Coiled coil</keyword>
<gene>
    <name evidence="3" type="ORF">METZ01_LOCUS126359</name>
</gene>
<evidence type="ECO:0000259" key="2">
    <source>
        <dbReference type="Pfam" id="PF00930"/>
    </source>
</evidence>
<proteinExistence type="predicted"/>
<dbReference type="Pfam" id="PF00930">
    <property type="entry name" value="DPPIV_N"/>
    <property type="match status" value="1"/>
</dbReference>
<accession>A0A381Y945</accession>
<dbReference type="PANTHER" id="PTHR36842:SF1">
    <property type="entry name" value="PROTEIN TOLB"/>
    <property type="match status" value="1"/>
</dbReference>
<dbReference type="Gene3D" id="2.120.10.30">
    <property type="entry name" value="TolB, C-terminal domain"/>
    <property type="match status" value="2"/>
</dbReference>
<evidence type="ECO:0000256" key="1">
    <source>
        <dbReference type="SAM" id="Coils"/>
    </source>
</evidence>
<dbReference type="InterPro" id="IPR002469">
    <property type="entry name" value="Peptidase_S9B_N"/>
</dbReference>
<feature type="domain" description="Dipeptidylpeptidase IV N-terminal" evidence="2">
    <location>
        <begin position="376"/>
        <end position="456"/>
    </location>
</feature>
<dbReference type="GO" id="GO:0006508">
    <property type="term" value="P:proteolysis"/>
    <property type="evidence" value="ECO:0007669"/>
    <property type="project" value="InterPro"/>
</dbReference>
<sequence length="983" mass="112736">KILIFLLLLTQGFSQTWSWTGRTHGELDWSTIETEHYRLHYHQGIENIAKEGASIAEQVRPILLKQMDLKDIPTIDIIFTTEDEIMNGFAGPTYQTFIWVDQNDAAIWLEDEKWLYQVLSHELQHIVFFHRIKTWLPEPWSFLISKTPLWVAEGLAEYETENWRPYRADISHKFHVLKNEMDDMDPHHDGYSKMLYWSDRFGDSTIVKTLSERNGVGLFNFAKAFKKSTGITVDQFNEDWRRHMNTYYYGYRAQKEAIEEIGSVVTLPIEKLYGFSFYSDSTQIAITGMDDKKQGDMSLYILERDTTKEREAREKQKKAKEEIEKNAEKKLDFFARLFGKDKEEGSEQERKPKPIIIWDKEEVDFGSFHKYLNWSPDGRKLVYAKYHFGENQSIVNDIKVYDLDENSSSWLTHSERATYPDWSPDGTQIVYVAHKNSVSNLYTMGIDGSDKIQITNYVYDTQILNPHYSHDGNSIVFAMADKEANLDLFIIDLANGDVRRITDDPAADYDPVWHPGGDFVSYTSHASSTPNIHTVNVTTGESKQVSDVGDAVWVAQWSPVDSSILATTLPDVDTVRIVNINPHRSVTTQPLAIRSHYSDWRSAGPATPLINIDPQREIDVVDTHSYKPFSIFRHQTSLIIPAGTGIFGLTQWSDAMTRHLYTGIGIADFSKNGTNYLFLQYANAMGGPLWGINLSVNMDIKFKPYDRANWGLLEENSSFGFWFQMPYNFGENLSNNHFFSGAITLTDRNANLIKGIDDNGEEYLYSDSTKYLPMPLSGAEALFTASHMWLNRRSHKNNSMIPAQGQGFMLSLEFASSSIYGDFDYSLITADGFFNYKFHEKLPFVIFGRVKSLLMLGDNPPPQDMPAITNDTPIYIAGNNILGTDEVVHLRGWNDWRLGDRLVFGTLETRLGNKKISLANFIDFGNSWYSGQQSDDWLFTGGYEVRLNIGFIVLSYGSAQDFNRWRDGNIPYNYLRMALVNPF</sequence>
<reference evidence="3" key="1">
    <citation type="submission" date="2018-05" db="EMBL/GenBank/DDBJ databases">
        <authorList>
            <person name="Lanie J.A."/>
            <person name="Ng W.-L."/>
            <person name="Kazmierczak K.M."/>
            <person name="Andrzejewski T.M."/>
            <person name="Davidsen T.M."/>
            <person name="Wayne K.J."/>
            <person name="Tettelin H."/>
            <person name="Glass J.I."/>
            <person name="Rusch D."/>
            <person name="Podicherti R."/>
            <person name="Tsui H.-C.T."/>
            <person name="Winkler M.E."/>
        </authorList>
    </citation>
    <scope>NUCLEOTIDE SEQUENCE</scope>
</reference>
<name>A0A381Y945_9ZZZZ</name>
<feature type="non-terminal residue" evidence="3">
    <location>
        <position position="1"/>
    </location>
</feature>
<organism evidence="3">
    <name type="scientific">marine metagenome</name>
    <dbReference type="NCBI Taxonomy" id="408172"/>
    <lineage>
        <taxon>unclassified sequences</taxon>
        <taxon>metagenomes</taxon>
        <taxon>ecological metagenomes</taxon>
    </lineage>
</organism>
<feature type="coiled-coil region" evidence="1">
    <location>
        <begin position="302"/>
        <end position="330"/>
    </location>
</feature>
<dbReference type="EMBL" id="UINC01017663">
    <property type="protein sequence ID" value="SVA73505.1"/>
    <property type="molecule type" value="Genomic_DNA"/>
</dbReference>